<feature type="region of interest" description="Disordered" evidence="1">
    <location>
        <begin position="413"/>
        <end position="479"/>
    </location>
</feature>
<dbReference type="GO" id="GO:0005634">
    <property type="term" value="C:nucleus"/>
    <property type="evidence" value="ECO:0007669"/>
    <property type="project" value="TreeGrafter"/>
</dbReference>
<feature type="compositionally biased region" description="Polar residues" evidence="1">
    <location>
        <begin position="464"/>
        <end position="477"/>
    </location>
</feature>
<feature type="region of interest" description="Disordered" evidence="1">
    <location>
        <begin position="376"/>
        <end position="398"/>
    </location>
</feature>
<dbReference type="InterPro" id="IPR031442">
    <property type="entry name" value="NPAT_C"/>
</dbReference>
<dbReference type="Pfam" id="PF15712">
    <property type="entry name" value="NPAT_C"/>
    <property type="match status" value="1"/>
</dbReference>
<feature type="compositionally biased region" description="Basic residues" evidence="1">
    <location>
        <begin position="1272"/>
        <end position="1283"/>
    </location>
</feature>
<gene>
    <name evidence="3" type="ORF">PECUL_23A014104</name>
</gene>
<organism evidence="3 4">
    <name type="scientific">Pelobates cultripes</name>
    <name type="common">Western spadefoot toad</name>
    <dbReference type="NCBI Taxonomy" id="61616"/>
    <lineage>
        <taxon>Eukaryota</taxon>
        <taxon>Metazoa</taxon>
        <taxon>Chordata</taxon>
        <taxon>Craniata</taxon>
        <taxon>Vertebrata</taxon>
        <taxon>Euteleostomi</taxon>
        <taxon>Amphibia</taxon>
        <taxon>Batrachia</taxon>
        <taxon>Anura</taxon>
        <taxon>Pelobatoidea</taxon>
        <taxon>Pelobatidae</taxon>
        <taxon>Pelobates</taxon>
    </lineage>
</organism>
<protein>
    <submittedName>
        <fullName evidence="3">NPAT isoform X2</fullName>
    </submittedName>
</protein>
<dbReference type="InterPro" id="IPR052850">
    <property type="entry name" value="NPAT_LisH"/>
</dbReference>
<accession>A0AAD1R7T4</accession>
<feature type="compositionally biased region" description="Polar residues" evidence="1">
    <location>
        <begin position="1226"/>
        <end position="1245"/>
    </location>
</feature>
<sequence length="1305" mass="140800">MLLPSDVARLVLGYLQQEKLTATCRAFIAESPDLKEYAEYFSEDGMIPGCVLSSFGKNLTTILNDYIALKTKEKKDEVPLMMSSLWKKLDHTLSQIRSMQNSIAFQTHQRTRTRTGIENIRRQRMLPTSSPLQHPTVQQTSTPIMATQIVLRPCNDQSAQARPLFGGQSTIQGGISSPAIMSNGDSLQITSLGTYEKKSSSAVSSPTKRKIDPGKRRRAPLLNTSRAAMEGETREDSHPLHEIIDDNFPQLVIDNAREKILGSKSLQEKLAENINKILGSEPAPHTSKQSDGGAVEQDASIDEILGLQGGEIHMSEEAIRDILVQTEMDPDFQELYDLFACSSKATKYMQRELPISNEGTARSKVAAIDSYLDSVESSFDTDDSTSPTNNPANACSNKTAMEIGRKNLSLLKDDCASSHPSENEPTASSDHSLSPTGSHQSIDSSSTIDRTGEDTITEADKASQETMSGIDFSQTSDVEMKNVTDEVSVASSHLDEAGLTSSNISNNSQVQEGKNLESNREAQGIPTKTMPAKGHVSENTQKENISPTATKPCHTLSQQVNVLVSQKENDKPDVVITPVCVNDSSDDNMLKQKLAGNEQKTPQKVANVDIAKHQSPVVSETRLVIPTVQFPSPAGSFPPKPVGTSFEFVASSSGETVVDPSQIITLNIITEGLTEDTELNNAVTAIVGEKFPTVIMSPLNTPRNSGSLRSAPDSSVGDVDVLSSGDQKLTVAQFNDQSSTAINIQLEDCSVYPLVGTSNPNTDGGLIQLMPATSSTVGPSNNIFISACPSKSSTANQSNIMLIPSNASSAGVQPHTCVLQTPPRQSSIYSVGQTLSSKLSQAGSTIILAPPVQPMLQSVVGMFPVSLVGQSGNTFTASSHQVLHIPVSSTSRPKLPLPPKTQKPVAARSVKNTGKPLRNQAVDSTSLPLISIGKGADLAERNVTSRMSNKAEDCPAPHTTVKGAESHRRVLCFDTLRKSGKSDTLATGISKLQDNHNNDIVNADNSIGVCTSTVESLPKDQKRTETTLVSASSKDRIAEDRRVAVGSLVGSSCVVKANKENVQGMEPETQGLKDLTKESTISERSEKNVQPGQEAGKKRFMPKILRRTPQKLTTERPNLTSLPAKQESEPFQGIQFQSPNAKHVELPVPRTPGSGVDDGMLDDTPDSTRTPTCKRYSDDGGTPKPMQPPTTPDFPKCSPASEAGSESSVSIAAHTLMILSQASMTKVGSKTPLKDNTQLAKSSKGTSKKRKIEEPDDRHAHRTEHHSPTSTLKKKKTKKHRRKSLDYFPTGMDVDKFLMSLHYDE</sequence>
<dbReference type="GO" id="GO:0003712">
    <property type="term" value="F:transcription coregulator activity"/>
    <property type="evidence" value="ECO:0007669"/>
    <property type="project" value="TreeGrafter"/>
</dbReference>
<feature type="compositionally biased region" description="Low complexity" evidence="1">
    <location>
        <begin position="376"/>
        <end position="388"/>
    </location>
</feature>
<dbReference type="Proteomes" id="UP001295444">
    <property type="component" value="Chromosome 01"/>
</dbReference>
<dbReference type="PANTHER" id="PTHR15087">
    <property type="entry name" value="PROTEIN NPAT"/>
    <property type="match status" value="1"/>
</dbReference>
<reference evidence="3" key="1">
    <citation type="submission" date="2022-03" db="EMBL/GenBank/DDBJ databases">
        <authorList>
            <person name="Alioto T."/>
            <person name="Alioto T."/>
            <person name="Gomez Garrido J."/>
        </authorList>
    </citation>
    <scope>NUCLEOTIDE SEQUENCE</scope>
</reference>
<keyword evidence="4" id="KW-1185">Reference proteome</keyword>
<feature type="compositionally biased region" description="Polar residues" evidence="1">
    <location>
        <begin position="537"/>
        <end position="551"/>
    </location>
</feature>
<evidence type="ECO:0000259" key="2">
    <source>
        <dbReference type="Pfam" id="PF15712"/>
    </source>
</evidence>
<dbReference type="EMBL" id="OW240912">
    <property type="protein sequence ID" value="CAH2225328.1"/>
    <property type="molecule type" value="Genomic_DNA"/>
</dbReference>
<feature type="region of interest" description="Disordered" evidence="1">
    <location>
        <begin position="194"/>
        <end position="237"/>
    </location>
</feature>
<feature type="compositionally biased region" description="Basic and acidic residues" evidence="1">
    <location>
        <begin position="450"/>
        <end position="463"/>
    </location>
</feature>
<feature type="region of interest" description="Disordered" evidence="1">
    <location>
        <begin position="498"/>
        <end position="551"/>
    </location>
</feature>
<proteinExistence type="predicted"/>
<feature type="compositionally biased region" description="Polar residues" evidence="1">
    <location>
        <begin position="389"/>
        <end position="398"/>
    </location>
</feature>
<feature type="region of interest" description="Disordered" evidence="1">
    <location>
        <begin position="887"/>
        <end position="908"/>
    </location>
</feature>
<feature type="compositionally biased region" description="Polar residues" evidence="1">
    <location>
        <begin position="499"/>
        <end position="512"/>
    </location>
</feature>
<feature type="region of interest" description="Disordered" evidence="1">
    <location>
        <begin position="1226"/>
        <end position="1285"/>
    </location>
</feature>
<feature type="region of interest" description="Disordered" evidence="1">
    <location>
        <begin position="1144"/>
        <end position="1205"/>
    </location>
</feature>
<dbReference type="PANTHER" id="PTHR15087:SF14">
    <property type="entry name" value="PROTEIN NPAT"/>
    <property type="match status" value="1"/>
</dbReference>
<name>A0AAD1R7T4_PELCU</name>
<feature type="domain" description="Protein NPAT C-terminal" evidence="2">
    <location>
        <begin position="681"/>
        <end position="1305"/>
    </location>
</feature>
<evidence type="ECO:0000313" key="3">
    <source>
        <dbReference type="EMBL" id="CAH2225328.1"/>
    </source>
</evidence>
<dbReference type="InterPro" id="IPR006594">
    <property type="entry name" value="LisH"/>
</dbReference>
<feature type="compositionally biased region" description="Basic and acidic residues" evidence="1">
    <location>
        <begin position="1074"/>
        <end position="1087"/>
    </location>
</feature>
<feature type="compositionally biased region" description="Polar residues" evidence="1">
    <location>
        <begin position="418"/>
        <end position="449"/>
    </location>
</feature>
<evidence type="ECO:0000256" key="1">
    <source>
        <dbReference type="SAM" id="MobiDB-lite"/>
    </source>
</evidence>
<evidence type="ECO:0000313" key="4">
    <source>
        <dbReference type="Proteomes" id="UP001295444"/>
    </source>
</evidence>
<dbReference type="PROSITE" id="PS50896">
    <property type="entry name" value="LISH"/>
    <property type="match status" value="1"/>
</dbReference>
<feature type="region of interest" description="Disordered" evidence="1">
    <location>
        <begin position="1066"/>
        <end position="1096"/>
    </location>
</feature>